<evidence type="ECO:0000313" key="1">
    <source>
        <dbReference type="EMBL" id="JAD27429.1"/>
    </source>
</evidence>
<accession>A0A0A8YLY5</accession>
<organism evidence="1">
    <name type="scientific">Arundo donax</name>
    <name type="common">Giant reed</name>
    <name type="synonym">Donax arundinaceus</name>
    <dbReference type="NCBI Taxonomy" id="35708"/>
    <lineage>
        <taxon>Eukaryota</taxon>
        <taxon>Viridiplantae</taxon>
        <taxon>Streptophyta</taxon>
        <taxon>Embryophyta</taxon>
        <taxon>Tracheophyta</taxon>
        <taxon>Spermatophyta</taxon>
        <taxon>Magnoliopsida</taxon>
        <taxon>Liliopsida</taxon>
        <taxon>Poales</taxon>
        <taxon>Poaceae</taxon>
        <taxon>PACMAD clade</taxon>
        <taxon>Arundinoideae</taxon>
        <taxon>Arundineae</taxon>
        <taxon>Arundo</taxon>
    </lineage>
</organism>
<proteinExistence type="predicted"/>
<reference evidence="1" key="1">
    <citation type="submission" date="2014-09" db="EMBL/GenBank/DDBJ databases">
        <authorList>
            <person name="Magalhaes I.L.F."/>
            <person name="Oliveira U."/>
            <person name="Santos F.R."/>
            <person name="Vidigal T.H.D.A."/>
            <person name="Brescovit A.D."/>
            <person name="Santos A.J."/>
        </authorList>
    </citation>
    <scope>NUCLEOTIDE SEQUENCE</scope>
    <source>
        <tissue evidence="1">Shoot tissue taken approximately 20 cm above the soil surface</tissue>
    </source>
</reference>
<reference evidence="1" key="2">
    <citation type="journal article" date="2015" name="Data Brief">
        <title>Shoot transcriptome of the giant reed, Arundo donax.</title>
        <authorList>
            <person name="Barrero R.A."/>
            <person name="Guerrero F.D."/>
            <person name="Moolhuijzen P."/>
            <person name="Goolsby J.A."/>
            <person name="Tidwell J."/>
            <person name="Bellgard S.E."/>
            <person name="Bellgard M.I."/>
        </authorList>
    </citation>
    <scope>NUCLEOTIDE SEQUENCE</scope>
    <source>
        <tissue evidence="1">Shoot tissue taken approximately 20 cm above the soil surface</tissue>
    </source>
</reference>
<name>A0A0A8YLY5_ARUDO</name>
<protein>
    <submittedName>
        <fullName evidence="1">Uncharacterized protein</fullName>
    </submittedName>
</protein>
<dbReference type="AlphaFoldDB" id="A0A0A8YLY5"/>
<dbReference type="EMBL" id="GBRH01270466">
    <property type="protein sequence ID" value="JAD27429.1"/>
    <property type="molecule type" value="Transcribed_RNA"/>
</dbReference>
<sequence>MICSNWYYVFSDELIDSFR</sequence>